<feature type="domain" description="PKS/mFAS DH" evidence="8">
    <location>
        <begin position="981"/>
        <end position="1290"/>
    </location>
</feature>
<dbReference type="InterPro" id="IPR014031">
    <property type="entry name" value="Ketoacyl_synth_C"/>
</dbReference>
<evidence type="ECO:0000256" key="1">
    <source>
        <dbReference type="ARBA" id="ARBA00022450"/>
    </source>
</evidence>
<feature type="domain" description="Carrier" evidence="6">
    <location>
        <begin position="2342"/>
        <end position="2418"/>
    </location>
</feature>
<feature type="domain" description="Ketosynthase family 3 (KS3)" evidence="7">
    <location>
        <begin position="40"/>
        <end position="468"/>
    </location>
</feature>
<dbReference type="InterPro" id="IPR014043">
    <property type="entry name" value="Acyl_transferase_dom"/>
</dbReference>
<dbReference type="InterPro" id="IPR049552">
    <property type="entry name" value="PKS_DH_N"/>
</dbReference>
<dbReference type="Pfam" id="PF00550">
    <property type="entry name" value="PP-binding"/>
    <property type="match status" value="1"/>
</dbReference>
<dbReference type="GO" id="GO:1901336">
    <property type="term" value="P:lactone biosynthetic process"/>
    <property type="evidence" value="ECO:0007669"/>
    <property type="project" value="UniProtKB-ARBA"/>
</dbReference>
<dbReference type="SMART" id="SM00826">
    <property type="entry name" value="PKS_DH"/>
    <property type="match status" value="1"/>
</dbReference>
<dbReference type="Pfam" id="PF02801">
    <property type="entry name" value="Ketoacyl-synt_C"/>
    <property type="match status" value="1"/>
</dbReference>
<dbReference type="Pfam" id="PF08240">
    <property type="entry name" value="ADH_N"/>
    <property type="match status" value="1"/>
</dbReference>
<dbReference type="GO" id="GO:0006633">
    <property type="term" value="P:fatty acid biosynthetic process"/>
    <property type="evidence" value="ECO:0007669"/>
    <property type="project" value="InterPro"/>
</dbReference>
<dbReference type="InterPro" id="IPR013968">
    <property type="entry name" value="PKS_KR"/>
</dbReference>
<dbReference type="EMBL" id="QUQM01000005">
    <property type="protein sequence ID" value="KAA8642747.1"/>
    <property type="molecule type" value="Genomic_DNA"/>
</dbReference>
<dbReference type="InterPro" id="IPR049551">
    <property type="entry name" value="PKS_DH_C"/>
</dbReference>
<dbReference type="Pfam" id="PF08659">
    <property type="entry name" value="KR"/>
    <property type="match status" value="1"/>
</dbReference>
<dbReference type="Pfam" id="PF13602">
    <property type="entry name" value="ADH_zinc_N_2"/>
    <property type="match status" value="1"/>
</dbReference>
<evidence type="ECO:0000256" key="5">
    <source>
        <dbReference type="PROSITE-ProRule" id="PRU01363"/>
    </source>
</evidence>
<dbReference type="Pfam" id="PF21089">
    <property type="entry name" value="PKS_DH_N"/>
    <property type="match status" value="1"/>
</dbReference>
<dbReference type="OrthoDB" id="329835at2759"/>
<dbReference type="CDD" id="cd05195">
    <property type="entry name" value="enoyl_red"/>
    <property type="match status" value="1"/>
</dbReference>
<dbReference type="GO" id="GO:0004312">
    <property type="term" value="F:fatty acid synthase activity"/>
    <property type="evidence" value="ECO:0007669"/>
    <property type="project" value="TreeGrafter"/>
</dbReference>
<dbReference type="SUPFAM" id="SSF55048">
    <property type="entry name" value="Probable ACP-binding domain of malonyl-CoA ACP transacylase"/>
    <property type="match status" value="1"/>
</dbReference>
<dbReference type="RefSeq" id="XP_033422109.1">
    <property type="nucleotide sequence ID" value="XM_033574091.1"/>
</dbReference>
<dbReference type="InterPro" id="IPR001227">
    <property type="entry name" value="Ac_transferase_dom_sf"/>
</dbReference>
<dbReference type="InterPro" id="IPR050091">
    <property type="entry name" value="PKS_NRPS_Biosynth_Enz"/>
</dbReference>
<feature type="region of interest" description="C-terminal hotdog fold" evidence="5">
    <location>
        <begin position="1132"/>
        <end position="1290"/>
    </location>
</feature>
<dbReference type="InterPro" id="IPR042104">
    <property type="entry name" value="PKS_dehydratase_sf"/>
</dbReference>
<dbReference type="InterPro" id="IPR011032">
    <property type="entry name" value="GroES-like_sf"/>
</dbReference>
<protein>
    <submittedName>
        <fullName evidence="9">Type I Polyketide synthases (Type I PKS)</fullName>
    </submittedName>
</protein>
<feature type="region of interest" description="N-terminal hotdog fold" evidence="5">
    <location>
        <begin position="981"/>
        <end position="1119"/>
    </location>
</feature>
<dbReference type="Pfam" id="PF00698">
    <property type="entry name" value="Acyl_transf_1"/>
    <property type="match status" value="1"/>
</dbReference>
<keyword evidence="1" id="KW-0596">Phosphopantetheine</keyword>
<comment type="caution">
    <text evidence="9">The sequence shown here is derived from an EMBL/GenBank/DDBJ whole genome shotgun (WGS) entry which is preliminary data.</text>
</comment>
<name>A0A5M9MIR9_9EURO</name>
<dbReference type="PROSITE" id="PS52004">
    <property type="entry name" value="KS3_2"/>
    <property type="match status" value="1"/>
</dbReference>
<keyword evidence="4" id="KW-0511">Multifunctional enzyme</keyword>
<reference evidence="9 10" key="1">
    <citation type="submission" date="2019-08" db="EMBL/GenBank/DDBJ databases">
        <title>The genome sequence of a newly discovered highly antifungal drug resistant Aspergillus species, Aspergillus tanneri NIH 1004.</title>
        <authorList>
            <person name="Mounaud S."/>
            <person name="Singh I."/>
            <person name="Joardar V."/>
            <person name="Pakala S."/>
            <person name="Pakala S."/>
            <person name="Venepally P."/>
            <person name="Chung J.K."/>
            <person name="Losada L."/>
            <person name="Nierman W.C."/>
        </authorList>
    </citation>
    <scope>NUCLEOTIDE SEQUENCE [LARGE SCALE GENOMIC DNA]</scope>
    <source>
        <strain evidence="9 10">NIH1004</strain>
    </source>
</reference>
<dbReference type="Gene3D" id="1.10.1200.10">
    <property type="entry name" value="ACP-like"/>
    <property type="match status" value="1"/>
</dbReference>
<dbReference type="PANTHER" id="PTHR43775:SF18">
    <property type="entry name" value="ENZYME, PUTATIVE (JCVI)-RELATED"/>
    <property type="match status" value="1"/>
</dbReference>
<evidence type="ECO:0000259" key="8">
    <source>
        <dbReference type="PROSITE" id="PS52019"/>
    </source>
</evidence>
<dbReference type="SUPFAM" id="SSF50129">
    <property type="entry name" value="GroES-like"/>
    <property type="match status" value="1"/>
</dbReference>
<dbReference type="GeneID" id="54332201"/>
<dbReference type="InterPro" id="IPR057326">
    <property type="entry name" value="KR_dom"/>
</dbReference>
<dbReference type="InterPro" id="IPR036736">
    <property type="entry name" value="ACP-like_sf"/>
</dbReference>
<dbReference type="GO" id="GO:0004315">
    <property type="term" value="F:3-oxoacyl-[acyl-carrier-protein] synthase activity"/>
    <property type="evidence" value="ECO:0007669"/>
    <property type="project" value="InterPro"/>
</dbReference>
<dbReference type="InterPro" id="IPR014030">
    <property type="entry name" value="Ketoacyl_synth_N"/>
</dbReference>
<dbReference type="InterPro" id="IPR016039">
    <property type="entry name" value="Thiolase-like"/>
</dbReference>
<dbReference type="Gene3D" id="3.40.50.720">
    <property type="entry name" value="NAD(P)-binding Rossmann-like Domain"/>
    <property type="match status" value="2"/>
</dbReference>
<dbReference type="Pfam" id="PF16197">
    <property type="entry name" value="KAsynt_C_assoc"/>
    <property type="match status" value="1"/>
</dbReference>
<dbReference type="InterPro" id="IPR020806">
    <property type="entry name" value="PKS_PP-bd"/>
</dbReference>
<dbReference type="InterPro" id="IPR020843">
    <property type="entry name" value="ER"/>
</dbReference>
<dbReference type="InterPro" id="IPR016036">
    <property type="entry name" value="Malonyl_transacylase_ACP-bd"/>
</dbReference>
<dbReference type="Gene3D" id="3.40.47.10">
    <property type="match status" value="1"/>
</dbReference>
<evidence type="ECO:0000313" key="10">
    <source>
        <dbReference type="Proteomes" id="UP000324241"/>
    </source>
</evidence>
<dbReference type="Gene3D" id="3.10.129.110">
    <property type="entry name" value="Polyketide synthase dehydratase"/>
    <property type="match status" value="1"/>
</dbReference>
<dbReference type="InterPro" id="IPR049900">
    <property type="entry name" value="PKS_mFAS_DH"/>
</dbReference>
<dbReference type="SMART" id="SM00823">
    <property type="entry name" value="PKS_PP"/>
    <property type="match status" value="1"/>
</dbReference>
<feature type="active site" description="Proton donor; for dehydratase activity" evidence="5">
    <location>
        <position position="1196"/>
    </location>
</feature>
<proteinExistence type="predicted"/>
<evidence type="ECO:0000259" key="7">
    <source>
        <dbReference type="PROSITE" id="PS52004"/>
    </source>
</evidence>
<gene>
    <name evidence="9" type="ORF">ATNIH1004_009499</name>
</gene>
<dbReference type="InterPro" id="IPR013154">
    <property type="entry name" value="ADH-like_N"/>
</dbReference>
<dbReference type="InterPro" id="IPR036291">
    <property type="entry name" value="NAD(P)-bd_dom_sf"/>
</dbReference>
<dbReference type="GO" id="GO:0031177">
    <property type="term" value="F:phosphopantetheine binding"/>
    <property type="evidence" value="ECO:0007669"/>
    <property type="project" value="InterPro"/>
</dbReference>
<dbReference type="FunFam" id="3.40.50.720:FF:000209">
    <property type="entry name" value="Polyketide synthase Pks12"/>
    <property type="match status" value="1"/>
</dbReference>
<dbReference type="PANTHER" id="PTHR43775">
    <property type="entry name" value="FATTY ACID SYNTHASE"/>
    <property type="match status" value="1"/>
</dbReference>
<feature type="active site" description="Proton acceptor; for dehydratase activity" evidence="5">
    <location>
        <position position="1013"/>
    </location>
</feature>
<dbReference type="CDD" id="cd05274">
    <property type="entry name" value="KR_FAS_SDR_x"/>
    <property type="match status" value="1"/>
</dbReference>
<dbReference type="InterPro" id="IPR056501">
    <property type="entry name" value="NAD-bd_HRPKS_sdrA"/>
</dbReference>
<evidence type="ECO:0000259" key="6">
    <source>
        <dbReference type="PROSITE" id="PS50075"/>
    </source>
</evidence>
<dbReference type="InterPro" id="IPR018201">
    <property type="entry name" value="Ketoacyl_synth_AS"/>
</dbReference>
<dbReference type="SMART" id="SM00827">
    <property type="entry name" value="PKS_AT"/>
    <property type="match status" value="1"/>
</dbReference>
<dbReference type="Gene3D" id="3.30.70.3290">
    <property type="match status" value="1"/>
</dbReference>
<dbReference type="GO" id="GO:0016491">
    <property type="term" value="F:oxidoreductase activity"/>
    <property type="evidence" value="ECO:0007669"/>
    <property type="project" value="InterPro"/>
</dbReference>
<dbReference type="GO" id="GO:0044550">
    <property type="term" value="P:secondary metabolite biosynthetic process"/>
    <property type="evidence" value="ECO:0007669"/>
    <property type="project" value="TreeGrafter"/>
</dbReference>
<dbReference type="Proteomes" id="UP000324241">
    <property type="component" value="Unassembled WGS sequence"/>
</dbReference>
<dbReference type="PROSITE" id="PS50075">
    <property type="entry name" value="CARRIER"/>
    <property type="match status" value="1"/>
</dbReference>
<organism evidence="9 10">
    <name type="scientific">Aspergillus tanneri</name>
    <dbReference type="NCBI Taxonomy" id="1220188"/>
    <lineage>
        <taxon>Eukaryota</taxon>
        <taxon>Fungi</taxon>
        <taxon>Dikarya</taxon>
        <taxon>Ascomycota</taxon>
        <taxon>Pezizomycotina</taxon>
        <taxon>Eurotiomycetes</taxon>
        <taxon>Eurotiomycetidae</taxon>
        <taxon>Eurotiales</taxon>
        <taxon>Aspergillaceae</taxon>
        <taxon>Aspergillus</taxon>
        <taxon>Aspergillus subgen. Circumdati</taxon>
    </lineage>
</organism>
<dbReference type="InterPro" id="IPR009081">
    <property type="entry name" value="PP-bd_ACP"/>
</dbReference>
<dbReference type="SUPFAM" id="SSF53901">
    <property type="entry name" value="Thiolase-like"/>
    <property type="match status" value="1"/>
</dbReference>
<evidence type="ECO:0000313" key="9">
    <source>
        <dbReference type="EMBL" id="KAA8642747.1"/>
    </source>
</evidence>
<dbReference type="VEuPathDB" id="FungiDB:EYZ11_007940"/>
<dbReference type="SMART" id="SM00829">
    <property type="entry name" value="PKS_ER"/>
    <property type="match status" value="1"/>
</dbReference>
<dbReference type="InterPro" id="IPR016035">
    <property type="entry name" value="Acyl_Trfase/lysoPLipase"/>
</dbReference>
<evidence type="ECO:0000256" key="2">
    <source>
        <dbReference type="ARBA" id="ARBA00022553"/>
    </source>
</evidence>
<dbReference type="VEuPathDB" id="FungiDB:EYZ11_007938"/>
<dbReference type="CDD" id="cd00833">
    <property type="entry name" value="PKS"/>
    <property type="match status" value="1"/>
</dbReference>
<dbReference type="SUPFAM" id="SSF51735">
    <property type="entry name" value="NAD(P)-binding Rossmann-fold domains"/>
    <property type="match status" value="2"/>
</dbReference>
<evidence type="ECO:0000256" key="4">
    <source>
        <dbReference type="ARBA" id="ARBA00023268"/>
    </source>
</evidence>
<evidence type="ECO:0000256" key="3">
    <source>
        <dbReference type="ARBA" id="ARBA00022679"/>
    </source>
</evidence>
<dbReference type="Gene3D" id="3.40.366.10">
    <property type="entry name" value="Malonyl-Coenzyme A Acyl Carrier Protein, domain 2"/>
    <property type="match status" value="1"/>
</dbReference>
<dbReference type="InterPro" id="IPR032821">
    <property type="entry name" value="PKS_assoc"/>
</dbReference>
<dbReference type="InterPro" id="IPR020807">
    <property type="entry name" value="PKS_DH"/>
</dbReference>
<keyword evidence="2" id="KW-0597">Phosphoprotein</keyword>
<dbReference type="PROSITE" id="PS52019">
    <property type="entry name" value="PKS_MFAS_DH"/>
    <property type="match status" value="1"/>
</dbReference>
<dbReference type="Gene3D" id="3.90.180.10">
    <property type="entry name" value="Medium-chain alcohol dehydrogenases, catalytic domain"/>
    <property type="match status" value="1"/>
</dbReference>
<keyword evidence="3" id="KW-0808">Transferase</keyword>
<dbReference type="InterPro" id="IPR020841">
    <property type="entry name" value="PKS_Beta-ketoAc_synthase_dom"/>
</dbReference>
<sequence>MAPSAVSPKMPARPDARGLSLEHDRLLEAVQLQNRPGRMQMPVAVVGMACRLPGHSNSPTALWDMLLRGGIARNEPPASRFSLAGHYDKTTKPRTMKSPGGMFIEDMDPEVFDGQFFNISRTDCIAMEPQQRQLLEVAYECLENAGVPLEAVSNTSTGVVVGTNFIDYAAIQNRDPEDRADSITSGLASSILSNRVSHFLNVTGPSMTIDTACSASLVAVDVACRYLDSFQANAVLVGGANLWLTPEHNEEIGMMHMTQSASGKCHSFDAKADGYVKAEGINVVYLKRLDDALRDGDPIRAVIRGTSAGASGRTPGIANPSSDAQAYAIRMAYQSAGISDFQATGYLECHGTGTLAGDPVEVRGAASVFGAGREDGKELVIGSIKSNIGHSEAAAGLSGLIKAVMAVETGTIPGNPTFVTPNPNIDWKSSRVRASRTSLKWPSNTAVRRASVNSFGFGGANAHAVLEYLPVSRHVSSYKKVTTDFFDDDEDDDDEDISNAARTADPKILAFSANDQASLKNYVKALNAHLLNPMVSIDLNDLAYTLSERRTRHYYRGFAITRSSKAKVSEETLVLGKQASSLPRIGFVFTGQGAQWSQMGLELVKAFPQAKRVLQDLDEVLQALPEPPKWSLLQELTDARSPETLRQPEFSQPLVTALQLALLQVLNDWGVHPQAVVGHSSGEIAAAAAAGLISPQDAIKTAYYRGTAAKKVGTPVEPVGMLAVGVGPDVIEKYIEPSEGRVQIACYNSPTSLTMSGTVAALEKLSLRLKKDDHFARMLLVDLAYHSDHMSEIGEVYEKLLLSSTRSSKTTIGGENNASQARMFSSVTGKPMPRGEAPGAEYWKANMVSPVRFTQAASELLRDAQDGADFLIEIGPSNALAGPIAQIKKSLGGSTADVPYTSALKRGADSVLALYNTAGQLFLSGGPIDLARVNRGTRSGDKVADPKVIVDLPNYAWNHSTRYWHESQASKDWRFKKFVNHDLLGSKMLGTSWEAPVFKKVLKLADVPWLRDHQLGRQVVFPGAAYVTMAIEAIYQVAMVTQWNEQPPARYRFRLRDVKFNRALVLEDNIETRYTLALSPIQGGSTRSWYEYRVSSQQEGLHTSHVHSSGLVCVETDYQEPSTSADVVKALELATPGHVWYKALADSGYNFGPCFQKHEMVEMDMGQRNSRSVVNLEAPPSAFAQSPYPMHPAVMDACLQTGTPPLWKGDPSAAVGVLVPKVIDSLVLSGTGELPPKGVTRSSATFLGVGDRENPRNYATNVSLYDPQGGALLFEMKGLSMAEIETSEEEGARHSFTSVAWEADVDMLLSAGKPGAEQWLAGENGLAKTCQDVINLVAHKTPGLSVLELNLNPEDASSLWMPETDTLDPMRQACSQYHLALREPKTLISAQNHFSSRVSGSQFHLLDVSQPGAIVADVKFDLLIVKQTVDSAQAGVETDLVIQKVAASVREGGFIIAVGFDETVLHHVGQTIALPSPGESACICQRSAEDHEQGNKTAQRPVIQLVSLLEEFPDLHETDRVLSAIGEREWTIQRCNDPLKEITSSEAVIVVIDELFSSVMDRLDERQWQILKHITQQRCRLLWVTSGAHLEVTDPTKAAMTGLMRTIRAEEQLQLITLDVEEPSGTATAAAISSCLECLCGRQPAAGTEAQDSEFVERRGVIRIPRLLPDATLTALQSDEISARKTDTMDLHGSDALIKLRCERLGKIDSIHFAEAQPEPLPLEDGCLEIEVYAAGLNYKDVVVTMGIVPGDETAMGHEAAGIVTRVTPGVAAAGFNFEVGQRVVVFGKASFANRVQTTPGRVHRIPDSMTFEEAATLSVVYLTSSHSLFDLANLTAGQRVLIHSAAGGVGIAAIQLAQYVGAEIFVTVGTAEKREFIKSTFGLSDTHIFNSRNTDFGSQIMSATNGAGVDVVLNSLTGDMLDESFRILADGGIMVEIGKKDILDRNHLPMAPFDRNISFRAVDLSPERAPDALVARLLRRIFALINGGHIQPIRPIHRFSWTDIPSAIRFLRAGKHIGKIVLSDGEHPDKIEVPVRRAPKMLRLRDNGSYLIVGGLRGLCGSLAIYLAKVGVKNIAVVSRSGHTDEKSRAVVKQVNALGAHIDLLTADVTNAADVERAFKETVVPVAGIIQGAMVLRDRPFDSMTITEYHEAVQCKIQGTWNLHNAAEKLGLELDFFTMLSSISGVVGNRGQANYAAANVFLDSFAAFRRRRGQAACSVNLGVIEDAGFIANNAGFQEQHFDGRVFKGINNVLLRKILELSILQQQQQEKQPQTHPLQTQIVTGIIVPQPSDSLLKPDARFSALFTGQSNGDSATGGSGSGNAEVQALLLLLRTASADPAAQVAAAVDVVGKCFMRLLRLSDPMDPARPFSVYGIDSLSAVEVRNWVRGELGALVTTLDIMNASSLTSFCEKIVSKIVAGDGKN</sequence>
<dbReference type="SUPFAM" id="SSF52151">
    <property type="entry name" value="FabD/lysophospholipase-like"/>
    <property type="match status" value="1"/>
</dbReference>
<dbReference type="SMART" id="SM00822">
    <property type="entry name" value="PKS_KR"/>
    <property type="match status" value="1"/>
</dbReference>
<accession>A0A5M9MIR9</accession>
<dbReference type="SUPFAM" id="SSF47336">
    <property type="entry name" value="ACP-like"/>
    <property type="match status" value="1"/>
</dbReference>
<dbReference type="Pfam" id="PF23114">
    <property type="entry name" value="NAD-bd_HRPKS_sdrA"/>
    <property type="match status" value="1"/>
</dbReference>
<dbReference type="Pfam" id="PF00109">
    <property type="entry name" value="ketoacyl-synt"/>
    <property type="match status" value="1"/>
</dbReference>
<dbReference type="PROSITE" id="PS00606">
    <property type="entry name" value="KS3_1"/>
    <property type="match status" value="1"/>
</dbReference>
<dbReference type="SMART" id="SM00825">
    <property type="entry name" value="PKS_KS"/>
    <property type="match status" value="1"/>
</dbReference>
<dbReference type="Pfam" id="PF14765">
    <property type="entry name" value="PS-DH"/>
    <property type="match status" value="1"/>
</dbReference>